<reference evidence="4 5" key="1">
    <citation type="submission" date="2019-03" db="EMBL/GenBank/DDBJ databases">
        <title>The genome sequence of Nitrosococcus wardiae strain D1FHST reveals the archetypal metabolic capacity of ammonia-oxidizing Gammaproteobacteria.</title>
        <authorList>
            <person name="Wang L."/>
            <person name="Lim C.K."/>
            <person name="Hanson T.E."/>
            <person name="Dang H."/>
            <person name="Klotz M.G."/>
        </authorList>
    </citation>
    <scope>NUCLEOTIDE SEQUENCE [LARGE SCALE GENOMIC DNA]</scope>
    <source>
        <strain evidence="4 5">D1FHS</strain>
    </source>
</reference>
<organism evidence="4 5">
    <name type="scientific">Nitrosococcus wardiae</name>
    <dbReference type="NCBI Taxonomy" id="1814290"/>
    <lineage>
        <taxon>Bacteria</taxon>
        <taxon>Pseudomonadati</taxon>
        <taxon>Pseudomonadota</taxon>
        <taxon>Gammaproteobacteria</taxon>
        <taxon>Chromatiales</taxon>
        <taxon>Chromatiaceae</taxon>
        <taxon>Nitrosococcus</taxon>
    </lineage>
</organism>
<dbReference type="Gene3D" id="3.30.70.1070">
    <property type="entry name" value="Sporulation related repeat"/>
    <property type="match status" value="1"/>
</dbReference>
<dbReference type="SUPFAM" id="SSF57997">
    <property type="entry name" value="Tropomyosin"/>
    <property type="match status" value="1"/>
</dbReference>
<feature type="region of interest" description="Disordered" evidence="2">
    <location>
        <begin position="18"/>
        <end position="44"/>
    </location>
</feature>
<keyword evidence="3" id="KW-0472">Membrane</keyword>
<feature type="transmembrane region" description="Helical" evidence="3">
    <location>
        <begin position="171"/>
        <end position="191"/>
    </location>
</feature>
<feature type="coiled-coil region" evidence="1">
    <location>
        <begin position="119"/>
        <end position="146"/>
    </location>
</feature>
<evidence type="ECO:0000313" key="4">
    <source>
        <dbReference type="EMBL" id="QBQ55643.1"/>
    </source>
</evidence>
<proteinExistence type="predicted"/>
<dbReference type="Gene3D" id="1.10.287.950">
    <property type="entry name" value="Methyl-accepting chemotaxis protein"/>
    <property type="match status" value="1"/>
</dbReference>
<keyword evidence="3" id="KW-1133">Transmembrane helix</keyword>
<sequence length="398" mass="44019">MDENKKAEELISTTDELAAKTATLDEQSRSLKATTQELTRRTEELNTKIGELTQKSDSAESLLGALKGRSDTLETSTRQLASETQELQTKTGDLATKVEEALGAATTLERKVSGLTTSKDELAVQLDALKADSDELNTRTTKLENKSANQASQLRALGARTDKHISRSHKFFWVLGIAVALWPVAGVWLHLNHTKKLAAQVPMEGPASATLIGQLNEADQAQNELQAQIAQTQPQDAQTSGELEAVQETLIQHNRLWSDLKQKTVGLNASMGQLEQRVSALEQKSLLREEISRLGPSLHNANWLLGQPPEHYTLQLLTAINEAWLADFIERYPPPPNSVHFHTAEGGWYRHRVVTGVYENIASASQALQALPDPWKKYNPWIRRIGPIQQNISARPGE</sequence>
<protein>
    <recommendedName>
        <fullName evidence="6">SPOR domain-containing protein</fullName>
    </recommendedName>
</protein>
<keyword evidence="5" id="KW-1185">Reference proteome</keyword>
<dbReference type="InterPro" id="IPR036680">
    <property type="entry name" value="SPOR-like_sf"/>
</dbReference>
<evidence type="ECO:0008006" key="6">
    <source>
        <dbReference type="Google" id="ProtNLM"/>
    </source>
</evidence>
<dbReference type="EMBL" id="CP038033">
    <property type="protein sequence ID" value="QBQ55643.1"/>
    <property type="molecule type" value="Genomic_DNA"/>
</dbReference>
<evidence type="ECO:0000313" key="5">
    <source>
        <dbReference type="Proteomes" id="UP000294325"/>
    </source>
</evidence>
<dbReference type="KEGG" id="nwr:E3U44_14835"/>
<dbReference type="AlphaFoldDB" id="A0A4P7BZI4"/>
<keyword evidence="1" id="KW-0175">Coiled coil</keyword>
<dbReference type="RefSeq" id="WP_134358900.1">
    <property type="nucleotide sequence ID" value="NZ_CP038033.1"/>
</dbReference>
<evidence type="ECO:0000256" key="3">
    <source>
        <dbReference type="SAM" id="Phobius"/>
    </source>
</evidence>
<evidence type="ECO:0000256" key="1">
    <source>
        <dbReference type="SAM" id="Coils"/>
    </source>
</evidence>
<evidence type="ECO:0000256" key="2">
    <source>
        <dbReference type="SAM" id="MobiDB-lite"/>
    </source>
</evidence>
<dbReference type="Proteomes" id="UP000294325">
    <property type="component" value="Chromosome"/>
</dbReference>
<gene>
    <name evidence="4" type="ORF">E3U44_14835</name>
</gene>
<dbReference type="OrthoDB" id="6189127at2"/>
<dbReference type="GO" id="GO:0042834">
    <property type="term" value="F:peptidoglycan binding"/>
    <property type="evidence" value="ECO:0007669"/>
    <property type="project" value="InterPro"/>
</dbReference>
<keyword evidence="3" id="KW-0812">Transmembrane</keyword>
<name>A0A4P7BZI4_9GAMM</name>
<accession>A0A4P7BZI4</accession>